<evidence type="ECO:0000313" key="2">
    <source>
        <dbReference type="EMBL" id="WQG86631.1"/>
    </source>
</evidence>
<dbReference type="EMBL" id="CP140154">
    <property type="protein sequence ID" value="WQG86631.1"/>
    <property type="molecule type" value="Genomic_DNA"/>
</dbReference>
<proteinExistence type="predicted"/>
<evidence type="ECO:0000313" key="1">
    <source>
        <dbReference type="EMBL" id="SFW56219.1"/>
    </source>
</evidence>
<sequence length="690" mass="78317">MKNYLTFLLTCAYSIVCGQTPINRQALVERHNPTLHQPDTLAALTLGNGNFAFTVDATGLQTFPEAYSKGIPLGTQSGWGWHSFPNTAGYKIEDAYQPYHLHGRDITYAVQKKNTPAVDYFRQNVHRLQLGNIGFQILKKNGQAAALSDLQQVNQVLDLWNGEIRSAFSVEGIPVKVRTVVHPHKDLVSIKVISPLVKQGRLKIRIRLPYPTGEFADAGANYQHPGRHHSSVIKPGLIIHELDTTRYFLNYSPINTSSPHLHEYLLTPDEEITIEFSPQEAQDLPSFAQTENDSRQYWQAFWKRGGAVDFSGSTDSRAFELERRIVLSQYLMAVQCAGYMPPQETGLTYNSWYGKPHLEMYWWHAVHFALWGRADLMEKSLQWYAAVAGKARAIAQRQGYKGIRWQKMTDPEGNESPSSVGAFLIWQQPHFIYMAELLYRQHPEVLAKYQSLVTATADFMASYAWYDSASHHYILGKGLIPAQERFKPEDTYNPTYELAYWRWGLQTAQLWRKRAGLPPNPEWGKVLQGLSPLPQKDSLYLAAESAPDSYTRPSYMTDHPAVLGTLGMLPASPALDTLIMHHTLDKIWTSWDWKDTWGWDFPLTCMTAVRLGEPEKAIDALFMNIRTNTWLPNGHNYQDDRLRLYLPGNGGLLTAVALMCAGYDGCTTREPGIPKNGKWKVKWEGLKPMP</sequence>
<dbReference type="Proteomes" id="UP000183788">
    <property type="component" value="Unassembled WGS sequence"/>
</dbReference>
<dbReference type="Gene3D" id="1.50.10.10">
    <property type="match status" value="1"/>
</dbReference>
<name>A0A1K1Q968_9BACT</name>
<evidence type="ECO:0008006" key="5">
    <source>
        <dbReference type="Google" id="ProtNLM"/>
    </source>
</evidence>
<reference evidence="2 4" key="2">
    <citation type="submission" date="2023-11" db="EMBL/GenBank/DDBJ databases">
        <title>MicrobeMod: A computational toolkit for identifying prokaryotic methylation and restriction-modification with nanopore sequencing.</title>
        <authorList>
            <person name="Crits-Christoph A."/>
            <person name="Kang S.C."/>
            <person name="Lee H."/>
            <person name="Ostrov N."/>
        </authorList>
    </citation>
    <scope>NUCLEOTIDE SEQUENCE [LARGE SCALE GENOMIC DNA]</scope>
    <source>
        <strain evidence="2 4">ATCC 23090</strain>
    </source>
</reference>
<dbReference type="InterPro" id="IPR012341">
    <property type="entry name" value="6hp_glycosidase-like_sf"/>
</dbReference>
<protein>
    <recommendedName>
        <fullName evidence="5">Glycosyl hydrolase family 65, N-terminal domain</fullName>
    </recommendedName>
</protein>
<dbReference type="Proteomes" id="UP001326715">
    <property type="component" value="Chromosome"/>
</dbReference>
<organism evidence="1 3">
    <name type="scientific">Chitinophaga sancti</name>
    <dbReference type="NCBI Taxonomy" id="1004"/>
    <lineage>
        <taxon>Bacteria</taxon>
        <taxon>Pseudomonadati</taxon>
        <taxon>Bacteroidota</taxon>
        <taxon>Chitinophagia</taxon>
        <taxon>Chitinophagales</taxon>
        <taxon>Chitinophagaceae</taxon>
        <taxon>Chitinophaga</taxon>
    </lineage>
</organism>
<evidence type="ECO:0000313" key="4">
    <source>
        <dbReference type="Proteomes" id="UP001326715"/>
    </source>
</evidence>
<dbReference type="EMBL" id="FPIZ01000007">
    <property type="protein sequence ID" value="SFW56219.1"/>
    <property type="molecule type" value="Genomic_DNA"/>
</dbReference>
<evidence type="ECO:0000313" key="3">
    <source>
        <dbReference type="Proteomes" id="UP000183788"/>
    </source>
</evidence>
<gene>
    <name evidence="1" type="ORF">SAMN05661012_02549</name>
    <name evidence="2" type="ORF">SR876_16965</name>
</gene>
<dbReference type="SUPFAM" id="SSF48208">
    <property type="entry name" value="Six-hairpin glycosidases"/>
    <property type="match status" value="1"/>
</dbReference>
<dbReference type="InterPro" id="IPR008928">
    <property type="entry name" value="6-hairpin_glycosidase_sf"/>
</dbReference>
<dbReference type="RefSeq" id="WP_072360538.1">
    <property type="nucleotide sequence ID" value="NZ_CP139972.1"/>
</dbReference>
<dbReference type="STRING" id="1004.SAMN05661012_02549"/>
<reference evidence="1 3" key="1">
    <citation type="submission" date="2016-11" db="EMBL/GenBank/DDBJ databases">
        <authorList>
            <person name="Jaros S."/>
            <person name="Januszkiewicz K."/>
            <person name="Wedrychowicz H."/>
        </authorList>
    </citation>
    <scope>NUCLEOTIDE SEQUENCE [LARGE SCALE GENOMIC DNA]</scope>
    <source>
        <strain evidence="1 3">DSM 784</strain>
    </source>
</reference>
<dbReference type="AlphaFoldDB" id="A0A1K1Q968"/>
<dbReference type="OrthoDB" id="127395at2"/>
<dbReference type="GO" id="GO:0005975">
    <property type="term" value="P:carbohydrate metabolic process"/>
    <property type="evidence" value="ECO:0007669"/>
    <property type="project" value="InterPro"/>
</dbReference>
<keyword evidence="4" id="KW-1185">Reference proteome</keyword>
<accession>A0A1K1Q968</accession>